<gene>
    <name evidence="2" type="ORF">AALO_G00106220</name>
</gene>
<dbReference type="CDD" id="cd22190">
    <property type="entry name" value="PGAP4"/>
    <property type="match status" value="1"/>
</dbReference>
<organism evidence="2 3">
    <name type="scientific">Alosa alosa</name>
    <name type="common">allis shad</name>
    <dbReference type="NCBI Taxonomy" id="278164"/>
    <lineage>
        <taxon>Eukaryota</taxon>
        <taxon>Metazoa</taxon>
        <taxon>Chordata</taxon>
        <taxon>Craniata</taxon>
        <taxon>Vertebrata</taxon>
        <taxon>Euteleostomi</taxon>
        <taxon>Actinopterygii</taxon>
        <taxon>Neopterygii</taxon>
        <taxon>Teleostei</taxon>
        <taxon>Clupei</taxon>
        <taxon>Clupeiformes</taxon>
        <taxon>Clupeoidei</taxon>
        <taxon>Clupeidae</taxon>
        <taxon>Alosa</taxon>
    </lineage>
</organism>
<accession>A0AAV6H0H5</accession>
<dbReference type="EMBL" id="JADWDJ010000007">
    <property type="protein sequence ID" value="KAG5279112.1"/>
    <property type="molecule type" value="Genomic_DNA"/>
</dbReference>
<dbReference type="PANTHER" id="PTHR31410">
    <property type="entry name" value="TRANSMEMBRANE PROTEIN 246"/>
    <property type="match status" value="1"/>
</dbReference>
<keyword evidence="1" id="KW-0472">Membrane</keyword>
<dbReference type="GO" id="GO:0016757">
    <property type="term" value="F:glycosyltransferase activity"/>
    <property type="evidence" value="ECO:0007669"/>
    <property type="project" value="InterPro"/>
</dbReference>
<dbReference type="InterPro" id="IPR029044">
    <property type="entry name" value="Nucleotide-diphossugar_trans"/>
</dbReference>
<dbReference type="Proteomes" id="UP000823561">
    <property type="component" value="Chromosome 7"/>
</dbReference>
<protein>
    <recommendedName>
        <fullName evidence="4">Transmembrane protein 246</fullName>
    </recommendedName>
</protein>
<feature type="transmembrane region" description="Helical" evidence="1">
    <location>
        <begin position="20"/>
        <end position="42"/>
    </location>
</feature>
<proteinExistence type="predicted"/>
<feature type="transmembrane region" description="Helical" evidence="1">
    <location>
        <begin position="252"/>
        <end position="270"/>
    </location>
</feature>
<name>A0AAV6H0H5_9TELE</name>
<keyword evidence="1" id="KW-1133">Transmembrane helix</keyword>
<evidence type="ECO:0008006" key="4">
    <source>
        <dbReference type="Google" id="ProtNLM"/>
    </source>
</evidence>
<reference evidence="2" key="1">
    <citation type="submission" date="2020-10" db="EMBL/GenBank/DDBJ databases">
        <title>Chromosome-scale genome assembly of the Allis shad, Alosa alosa.</title>
        <authorList>
            <person name="Margot Z."/>
            <person name="Christophe K."/>
            <person name="Cabau C."/>
            <person name="Louis A."/>
            <person name="Berthelot C."/>
            <person name="Parey E."/>
            <person name="Roest Crollius H."/>
            <person name="Montfort J."/>
            <person name="Robinson-Rechavi M."/>
            <person name="Bucao C."/>
            <person name="Bouchez O."/>
            <person name="Gislard M."/>
            <person name="Lluch J."/>
            <person name="Milhes M."/>
            <person name="Lampietro C."/>
            <person name="Lopez Roques C."/>
            <person name="Donnadieu C."/>
            <person name="Braasch I."/>
            <person name="Desvignes T."/>
            <person name="Postlethwait J."/>
            <person name="Bobe J."/>
            <person name="Guiguen Y."/>
        </authorList>
    </citation>
    <scope>NUCLEOTIDE SEQUENCE</scope>
    <source>
        <strain evidence="2">M-15738</strain>
        <tissue evidence="2">Blood</tissue>
    </source>
</reference>
<dbReference type="GO" id="GO:0006506">
    <property type="term" value="P:GPI anchor biosynthetic process"/>
    <property type="evidence" value="ECO:0007669"/>
    <property type="project" value="InterPro"/>
</dbReference>
<feature type="transmembrane region" description="Helical" evidence="1">
    <location>
        <begin position="276"/>
        <end position="299"/>
    </location>
</feature>
<dbReference type="Gene3D" id="3.90.550.10">
    <property type="entry name" value="Spore Coat Polysaccharide Biosynthesis Protein SpsA, Chain A"/>
    <property type="match status" value="1"/>
</dbReference>
<keyword evidence="1" id="KW-0812">Transmembrane</keyword>
<dbReference type="PANTHER" id="PTHR31410:SF1">
    <property type="entry name" value="POST-GPI ATTACHMENT TO PROTEINS FACTOR 4"/>
    <property type="match status" value="1"/>
</dbReference>
<dbReference type="GO" id="GO:0000139">
    <property type="term" value="C:Golgi membrane"/>
    <property type="evidence" value="ECO:0007669"/>
    <property type="project" value="InterPro"/>
</dbReference>
<evidence type="ECO:0000256" key="1">
    <source>
        <dbReference type="SAM" id="Phobius"/>
    </source>
</evidence>
<evidence type="ECO:0000313" key="2">
    <source>
        <dbReference type="EMBL" id="KAG5279112.1"/>
    </source>
</evidence>
<evidence type="ECO:0000313" key="3">
    <source>
        <dbReference type="Proteomes" id="UP000823561"/>
    </source>
</evidence>
<dbReference type="InterPro" id="IPR029675">
    <property type="entry name" value="PGAP4"/>
</dbReference>
<comment type="caution">
    <text evidence="2">The sequence shown here is derived from an EMBL/GenBank/DDBJ whole genome shotgun (WGS) entry which is preliminary data.</text>
</comment>
<dbReference type="AlphaFoldDB" id="A0AAV6H0H5"/>
<sequence>MLRWRVVIARHVRWSSPVIQGLFLCILTFGVVLPLCCHRLMYSYYFLKFMYLDSMSEEALKDSYNKGQEALHFWQEMTSSTKASALTPTSAPEFPEFLVTVVTAKRREGQDYHYLLQVMQRLLSLLGDCGERPCAEVLVCDVETGPLLNEDATLLEKQFLVVRRSAEQSKRRGRLNTFEKEKQDYVYCLRKGWELRRPKNVLMLEDDALPRPDFFSVIQDLLSRSFTRNTLYVKLYHPERLQRYWNPEPYRIFEWVGLGLVGASAFFFMFSYCSRILLSFSVSHFLFFTVYVMVAVELVGRHYLLEMRRLSPQLYAVSPATECCTPAMLYPGNASARVADYLDQVTCSKGNAKDTVLYKIARSTQGERAHSVEPNLISHIGAYSSVRSNPLRPKLLP</sequence>
<keyword evidence="3" id="KW-1185">Reference proteome</keyword>